<dbReference type="RefSeq" id="WP_229682094.1">
    <property type="nucleotide sequence ID" value="NZ_BAABJU010000015.1"/>
</dbReference>
<dbReference type="Proteomes" id="UP000648663">
    <property type="component" value="Unassembled WGS sequence"/>
</dbReference>
<reference evidence="4 5" key="3">
    <citation type="submission" date="2020-02" db="EMBL/GenBank/DDBJ databases">
        <title>Sequencing the genomes of 1000 actinobacteria strains.</title>
        <authorList>
            <person name="Klenk H.-P."/>
        </authorList>
    </citation>
    <scope>NUCLEOTIDE SEQUENCE [LARGE SCALE GENOMIC DNA]</scope>
    <source>
        <strain evidence="4 5">DSM 45201</strain>
    </source>
</reference>
<dbReference type="EMBL" id="BMMI01000005">
    <property type="protein sequence ID" value="GGL70425.1"/>
    <property type="molecule type" value="Genomic_DNA"/>
</dbReference>
<gene>
    <name evidence="4" type="ORF">FB380_002340</name>
    <name evidence="3" type="ORF">GCM10011589_28450</name>
</gene>
<keyword evidence="6" id="KW-1185">Reference proteome</keyword>
<feature type="chain" id="PRO_5032312334" description="DUF4397 domain-containing protein" evidence="1">
    <location>
        <begin position="29"/>
        <end position="287"/>
    </location>
</feature>
<proteinExistence type="predicted"/>
<dbReference type="AlphaFoldDB" id="A0A846LN13"/>
<keyword evidence="1" id="KW-0732">Signal</keyword>
<protein>
    <recommendedName>
        <fullName evidence="2">DUF4397 domain-containing protein</fullName>
    </recommendedName>
</protein>
<organism evidence="4 5">
    <name type="scientific">Modestobacter marinus</name>
    <dbReference type="NCBI Taxonomy" id="477641"/>
    <lineage>
        <taxon>Bacteria</taxon>
        <taxon>Bacillati</taxon>
        <taxon>Actinomycetota</taxon>
        <taxon>Actinomycetes</taxon>
        <taxon>Geodermatophilales</taxon>
        <taxon>Geodermatophilaceae</taxon>
        <taxon>Modestobacter</taxon>
    </lineage>
</organism>
<reference evidence="6" key="2">
    <citation type="journal article" date="2019" name="Int. J. Syst. Evol. Microbiol.">
        <title>The Global Catalogue of Microorganisms (GCM) 10K type strain sequencing project: providing services to taxonomists for standard genome sequencing and annotation.</title>
        <authorList>
            <consortium name="The Broad Institute Genomics Platform"/>
            <consortium name="The Broad Institute Genome Sequencing Center for Infectious Disease"/>
            <person name="Wu L."/>
            <person name="Ma J."/>
        </authorList>
    </citation>
    <scope>NUCLEOTIDE SEQUENCE [LARGE SCALE GENOMIC DNA]</scope>
    <source>
        <strain evidence="6">CGMCC 4.5581</strain>
    </source>
</reference>
<evidence type="ECO:0000313" key="3">
    <source>
        <dbReference type="EMBL" id="GGL70425.1"/>
    </source>
</evidence>
<dbReference type="PROSITE" id="PS51318">
    <property type="entry name" value="TAT"/>
    <property type="match status" value="1"/>
</dbReference>
<dbReference type="InterPro" id="IPR025510">
    <property type="entry name" value="DUF4397"/>
</dbReference>
<evidence type="ECO:0000313" key="6">
    <source>
        <dbReference type="Proteomes" id="UP000648663"/>
    </source>
</evidence>
<name>A0A846LN13_9ACTN</name>
<evidence type="ECO:0000256" key="1">
    <source>
        <dbReference type="SAM" id="SignalP"/>
    </source>
</evidence>
<evidence type="ECO:0000313" key="4">
    <source>
        <dbReference type="EMBL" id="NIH67894.1"/>
    </source>
</evidence>
<accession>A0A846LN13</accession>
<dbReference type="Pfam" id="PF14344">
    <property type="entry name" value="DUF4397"/>
    <property type="match status" value="1"/>
</dbReference>
<feature type="signal peptide" evidence="1">
    <location>
        <begin position="1"/>
        <end position="28"/>
    </location>
</feature>
<reference evidence="3" key="1">
    <citation type="journal article" date="2014" name="Int. J. Syst. Evol. Microbiol.">
        <title>Complete genome of a new Firmicutes species belonging to the dominant human colonic microbiota ('Ruminococcus bicirculans') reveals two chromosomes and a selective capacity to utilize plant glucans.</title>
        <authorList>
            <consortium name="NISC Comparative Sequencing Program"/>
            <person name="Wegmann U."/>
            <person name="Louis P."/>
            <person name="Goesmann A."/>
            <person name="Henrissat B."/>
            <person name="Duncan S.H."/>
            <person name="Flint H.J."/>
        </authorList>
    </citation>
    <scope>NUCLEOTIDE SEQUENCE</scope>
    <source>
        <strain evidence="3">CGMCC 4.5581</strain>
    </source>
</reference>
<dbReference type="EMBL" id="JAAMPA010000001">
    <property type="protein sequence ID" value="NIH67894.1"/>
    <property type="molecule type" value="Genomic_DNA"/>
</dbReference>
<dbReference type="Proteomes" id="UP000552836">
    <property type="component" value="Unassembled WGS sequence"/>
</dbReference>
<sequence>MSRLSRSALLAVLSAGLCALGLPLAAGAAAAPAADSGLVRTAHLSPDTPSVDVTVDPVSEPDAEVVLPAVGYGEVSPYQRVPAGRYTVSARAAGADPGSPPVLSTTLTVAPGSATTVAGVGLFADLGLAVLTDDLTSPPTGSARVRVLDAAATGSPLDVALGGGTVLATDLAFPGSTDPVDVPAGAGTLTVTGDDGAPAELPVDLAAGSVQTVLVLDREGGGLSVTTVLDAAGPGVVPVGGVEAGGGGTATDDGLPVGRTALAVLSLTALLLAAGQYRVREIRTGRR</sequence>
<feature type="domain" description="DUF4397" evidence="2">
    <location>
        <begin position="38"/>
        <end position="159"/>
    </location>
</feature>
<dbReference type="InterPro" id="IPR006311">
    <property type="entry name" value="TAT_signal"/>
</dbReference>
<reference evidence="3" key="4">
    <citation type="submission" date="2024-05" db="EMBL/GenBank/DDBJ databases">
        <authorList>
            <person name="Sun Q."/>
            <person name="Zhou Y."/>
        </authorList>
    </citation>
    <scope>NUCLEOTIDE SEQUENCE</scope>
    <source>
        <strain evidence="3">CGMCC 4.5581</strain>
    </source>
</reference>
<comment type="caution">
    <text evidence="4">The sequence shown here is derived from an EMBL/GenBank/DDBJ whole genome shotgun (WGS) entry which is preliminary data.</text>
</comment>
<evidence type="ECO:0000259" key="2">
    <source>
        <dbReference type="Pfam" id="PF14344"/>
    </source>
</evidence>
<evidence type="ECO:0000313" key="5">
    <source>
        <dbReference type="Proteomes" id="UP000552836"/>
    </source>
</evidence>